<gene>
    <name evidence="1" type="ORF">MA16_Dca022127</name>
</gene>
<organism evidence="1 2">
    <name type="scientific">Dendrobium catenatum</name>
    <dbReference type="NCBI Taxonomy" id="906689"/>
    <lineage>
        <taxon>Eukaryota</taxon>
        <taxon>Viridiplantae</taxon>
        <taxon>Streptophyta</taxon>
        <taxon>Embryophyta</taxon>
        <taxon>Tracheophyta</taxon>
        <taxon>Spermatophyta</taxon>
        <taxon>Magnoliopsida</taxon>
        <taxon>Liliopsida</taxon>
        <taxon>Asparagales</taxon>
        <taxon>Orchidaceae</taxon>
        <taxon>Epidendroideae</taxon>
        <taxon>Malaxideae</taxon>
        <taxon>Dendrobiinae</taxon>
        <taxon>Dendrobium</taxon>
    </lineage>
</organism>
<name>A0A2I0VJ88_9ASPA</name>
<dbReference type="Proteomes" id="UP000233837">
    <property type="component" value="Unassembled WGS sequence"/>
</dbReference>
<keyword evidence="2" id="KW-1185">Reference proteome</keyword>
<dbReference type="AlphaFoldDB" id="A0A2I0VJ88"/>
<evidence type="ECO:0000313" key="2">
    <source>
        <dbReference type="Proteomes" id="UP000233837"/>
    </source>
</evidence>
<evidence type="ECO:0000313" key="1">
    <source>
        <dbReference type="EMBL" id="PKU63476.1"/>
    </source>
</evidence>
<protein>
    <submittedName>
        <fullName evidence="1">Uncharacterized protein</fullName>
    </submittedName>
</protein>
<reference evidence="1 2" key="2">
    <citation type="journal article" date="2017" name="Nature">
        <title>The Apostasia genome and the evolution of orchids.</title>
        <authorList>
            <person name="Zhang G.Q."/>
            <person name="Liu K.W."/>
            <person name="Li Z."/>
            <person name="Lohaus R."/>
            <person name="Hsiao Y.Y."/>
            <person name="Niu S.C."/>
            <person name="Wang J.Y."/>
            <person name="Lin Y.C."/>
            <person name="Xu Q."/>
            <person name="Chen L.J."/>
            <person name="Yoshida K."/>
            <person name="Fujiwara S."/>
            <person name="Wang Z.W."/>
            <person name="Zhang Y.Q."/>
            <person name="Mitsuda N."/>
            <person name="Wang M."/>
            <person name="Liu G.H."/>
            <person name="Pecoraro L."/>
            <person name="Huang H.X."/>
            <person name="Xiao X.J."/>
            <person name="Lin M."/>
            <person name="Wu X.Y."/>
            <person name="Wu W.L."/>
            <person name="Chen Y.Y."/>
            <person name="Chang S.B."/>
            <person name="Sakamoto S."/>
            <person name="Ohme-Takagi M."/>
            <person name="Yagi M."/>
            <person name="Zeng S.J."/>
            <person name="Shen C.Y."/>
            <person name="Yeh C.M."/>
            <person name="Luo Y.B."/>
            <person name="Tsai W.C."/>
            <person name="Van de Peer Y."/>
            <person name="Liu Z.J."/>
        </authorList>
    </citation>
    <scope>NUCLEOTIDE SEQUENCE [LARGE SCALE GENOMIC DNA]</scope>
    <source>
        <tissue evidence="1">The whole plant</tissue>
    </source>
</reference>
<accession>A0A2I0VJ88</accession>
<sequence>MGTWCGLSVELRSNLLLDKDDFGIATYLRSFWTEIFLLKIEHIYFEILSYGVEGTTLFLAMIVPWPDVADVGLCGRVKILGWNFLALSLLFRNDLGGTSVVFSIKIDSILSSKSEKFKISFPNSNVFTVIWMALFSLSKEVRLRLLSCSCGVNLDTIPIKKDLFYVGSPVSCVFLLLSLIGSSKEEWFVDLIVQKVCSADVWQLLEGHLDPHFQEADDQADYHHYKECGITLSRTINPAYLSYPDYAELLQLSTTRDKVHAHVSLLKDARTIQHILHTSIIPKAGDRVHITPLLSLNTFYILSHKEFNATDMIFRYIEHLTTIRDPGHRRKHNLALGHLIAYVLDVATHDPEFEILMMTKNVV</sequence>
<dbReference type="EMBL" id="KZ503491">
    <property type="protein sequence ID" value="PKU63476.1"/>
    <property type="molecule type" value="Genomic_DNA"/>
</dbReference>
<proteinExistence type="predicted"/>
<reference evidence="1 2" key="1">
    <citation type="journal article" date="2016" name="Sci. Rep.">
        <title>The Dendrobium catenatum Lindl. genome sequence provides insights into polysaccharide synthase, floral development and adaptive evolution.</title>
        <authorList>
            <person name="Zhang G.Q."/>
            <person name="Xu Q."/>
            <person name="Bian C."/>
            <person name="Tsai W.C."/>
            <person name="Yeh C.M."/>
            <person name="Liu K.W."/>
            <person name="Yoshida K."/>
            <person name="Zhang L.S."/>
            <person name="Chang S.B."/>
            <person name="Chen F."/>
            <person name="Shi Y."/>
            <person name="Su Y.Y."/>
            <person name="Zhang Y.Q."/>
            <person name="Chen L.J."/>
            <person name="Yin Y."/>
            <person name="Lin M."/>
            <person name="Huang H."/>
            <person name="Deng H."/>
            <person name="Wang Z.W."/>
            <person name="Zhu S.L."/>
            <person name="Zhao X."/>
            <person name="Deng C."/>
            <person name="Niu S.C."/>
            <person name="Huang J."/>
            <person name="Wang M."/>
            <person name="Liu G.H."/>
            <person name="Yang H.J."/>
            <person name="Xiao X.J."/>
            <person name="Hsiao Y.Y."/>
            <person name="Wu W.L."/>
            <person name="Chen Y.Y."/>
            <person name="Mitsuda N."/>
            <person name="Ohme-Takagi M."/>
            <person name="Luo Y.B."/>
            <person name="Van de Peer Y."/>
            <person name="Liu Z.J."/>
        </authorList>
    </citation>
    <scope>NUCLEOTIDE SEQUENCE [LARGE SCALE GENOMIC DNA]</scope>
    <source>
        <tissue evidence="1">The whole plant</tissue>
    </source>
</reference>